<dbReference type="EMBL" id="CP012288">
    <property type="protein sequence ID" value="AMV66993.1"/>
    <property type="molecule type" value="Genomic_DNA"/>
</dbReference>
<protein>
    <submittedName>
        <fullName evidence="1">Uncharacterized protein</fullName>
    </submittedName>
</protein>
<accession>A0AAC9B2L3</accession>
<proteinExistence type="predicted"/>
<gene>
    <name evidence="1" type="ORF">ADU70_1637</name>
    <name evidence="2" type="ORF">ADU72_1058</name>
</gene>
<evidence type="ECO:0000313" key="1">
    <source>
        <dbReference type="EMBL" id="AMV63115.1"/>
    </source>
</evidence>
<reference evidence="3 4" key="1">
    <citation type="journal article" date="2016" name="PLoS ONE">
        <title>The Identification of Novel Diagnostic Marker Genes for the Detection of Beer Spoiling Pediococcus damnosus Strains Using the BlAst Diagnostic Gene findEr.</title>
        <authorList>
            <person name="Behr J."/>
            <person name="Geissler A.J."/>
            <person name="Schmid J."/>
            <person name="Zehe A."/>
            <person name="Vogel R.F."/>
        </authorList>
    </citation>
    <scope>NUCLEOTIDE SEQUENCE [LARGE SCALE GENOMIC DNA]</scope>
    <source>
        <strain evidence="1 4">TMW 2.1533</strain>
        <strain evidence="2 3">TMW 2.1535</strain>
    </source>
</reference>
<sequence>MQVVMLHNVTYAGVYNDKLKIGVPNNLPILVALKACFQN</sequence>
<dbReference type="EMBL" id="CP012275">
    <property type="protein sequence ID" value="AMV63115.1"/>
    <property type="molecule type" value="Genomic_DNA"/>
</dbReference>
<evidence type="ECO:0000313" key="2">
    <source>
        <dbReference type="EMBL" id="AMV66993.1"/>
    </source>
</evidence>
<dbReference type="AlphaFoldDB" id="A0AAC9B2L3"/>
<keyword evidence="3" id="KW-1185">Reference proteome</keyword>
<dbReference type="KEGG" id="pdm:ADU72_1058"/>
<evidence type="ECO:0000313" key="4">
    <source>
        <dbReference type="Proteomes" id="UP000076405"/>
    </source>
</evidence>
<name>A0AAC9B2L3_9LACO</name>
<dbReference type="Proteomes" id="UP000076405">
    <property type="component" value="Chromosome"/>
</dbReference>
<organism evidence="1 4">
    <name type="scientific">Pediococcus damnosus</name>
    <dbReference type="NCBI Taxonomy" id="51663"/>
    <lineage>
        <taxon>Bacteria</taxon>
        <taxon>Bacillati</taxon>
        <taxon>Bacillota</taxon>
        <taxon>Bacilli</taxon>
        <taxon>Lactobacillales</taxon>
        <taxon>Lactobacillaceae</taxon>
        <taxon>Pediococcus</taxon>
    </lineage>
</organism>
<evidence type="ECO:0000313" key="3">
    <source>
        <dbReference type="Proteomes" id="UP000076244"/>
    </source>
</evidence>
<dbReference type="Proteomes" id="UP000076244">
    <property type="component" value="Chromosome"/>
</dbReference>